<evidence type="ECO:0000313" key="2">
    <source>
        <dbReference type="Proteomes" id="UP000747542"/>
    </source>
</evidence>
<gene>
    <name evidence="1" type="ORF">Hamer_G017601</name>
</gene>
<keyword evidence="2" id="KW-1185">Reference proteome</keyword>
<reference evidence="1" key="1">
    <citation type="journal article" date="2021" name="Sci. Adv.">
        <title>The American lobster genome reveals insights on longevity, neural, and immune adaptations.</title>
        <authorList>
            <person name="Polinski J.M."/>
            <person name="Zimin A.V."/>
            <person name="Clark K.F."/>
            <person name="Kohn A.B."/>
            <person name="Sadowski N."/>
            <person name="Timp W."/>
            <person name="Ptitsyn A."/>
            <person name="Khanna P."/>
            <person name="Romanova D.Y."/>
            <person name="Williams P."/>
            <person name="Greenwood S.J."/>
            <person name="Moroz L.L."/>
            <person name="Walt D.R."/>
            <person name="Bodnar A.G."/>
        </authorList>
    </citation>
    <scope>NUCLEOTIDE SEQUENCE</scope>
    <source>
        <strain evidence="1">GMGI-L3</strain>
    </source>
</reference>
<comment type="caution">
    <text evidence="1">The sequence shown here is derived from an EMBL/GenBank/DDBJ whole genome shotgun (WGS) entry which is preliminary data.</text>
</comment>
<sequence>MTDQELIAKIKETAKQPPTSPLGPSLFYLPICLTKIKDEDAVNAVMQEITNCQVNSPDPLCPDSKTMNEIKESFNLKTKFPPINEWTDSILAQFGGVPMAPVSLVPYFNDQLIKKAKPDIIKGAAKRTLLKTVLPLMSGSISMAQGSEFPAKVAALMEANMQSALNGNTFTYSNINEALRLHQPQVYS</sequence>
<evidence type="ECO:0000313" key="1">
    <source>
        <dbReference type="EMBL" id="KAG7154391.1"/>
    </source>
</evidence>
<dbReference type="Proteomes" id="UP000747542">
    <property type="component" value="Unassembled WGS sequence"/>
</dbReference>
<name>A0A8J5JCT5_HOMAM</name>
<protein>
    <submittedName>
        <fullName evidence="1">Uncharacterized protein</fullName>
    </submittedName>
</protein>
<proteinExistence type="predicted"/>
<accession>A0A8J5JCT5</accession>
<organism evidence="1 2">
    <name type="scientific">Homarus americanus</name>
    <name type="common">American lobster</name>
    <dbReference type="NCBI Taxonomy" id="6706"/>
    <lineage>
        <taxon>Eukaryota</taxon>
        <taxon>Metazoa</taxon>
        <taxon>Ecdysozoa</taxon>
        <taxon>Arthropoda</taxon>
        <taxon>Crustacea</taxon>
        <taxon>Multicrustacea</taxon>
        <taxon>Malacostraca</taxon>
        <taxon>Eumalacostraca</taxon>
        <taxon>Eucarida</taxon>
        <taxon>Decapoda</taxon>
        <taxon>Pleocyemata</taxon>
        <taxon>Astacidea</taxon>
        <taxon>Nephropoidea</taxon>
        <taxon>Nephropidae</taxon>
        <taxon>Homarus</taxon>
    </lineage>
</organism>
<dbReference type="AlphaFoldDB" id="A0A8J5JCT5"/>
<dbReference type="EMBL" id="JAHLQT010044465">
    <property type="protein sequence ID" value="KAG7154391.1"/>
    <property type="molecule type" value="Genomic_DNA"/>
</dbReference>